<dbReference type="EMBL" id="JARDXE010000029">
    <property type="protein sequence ID" value="MDE8649564.1"/>
    <property type="molecule type" value="Genomic_DNA"/>
</dbReference>
<protein>
    <submittedName>
        <fullName evidence="1">GAF domain-containing protein</fullName>
    </submittedName>
</protein>
<dbReference type="Proteomes" id="UP001217325">
    <property type="component" value="Unassembled WGS sequence"/>
</dbReference>
<proteinExistence type="predicted"/>
<dbReference type="Gene3D" id="3.30.450.40">
    <property type="match status" value="1"/>
</dbReference>
<dbReference type="InterPro" id="IPR029016">
    <property type="entry name" value="GAF-like_dom_sf"/>
</dbReference>
<comment type="caution">
    <text evidence="1">The sequence shown here is derived from an EMBL/GenBank/DDBJ whole genome shotgun (WGS) entry which is preliminary data.</text>
</comment>
<gene>
    <name evidence="1" type="ORF">PXH69_31810</name>
</gene>
<accession>A0AAW6LR61</accession>
<name>A0AAW6LR61_RHOSG</name>
<evidence type="ECO:0000313" key="2">
    <source>
        <dbReference type="Proteomes" id="UP001217325"/>
    </source>
</evidence>
<evidence type="ECO:0000313" key="1">
    <source>
        <dbReference type="EMBL" id="MDE8649564.1"/>
    </source>
</evidence>
<dbReference type="GeneID" id="64143989"/>
<sequence length="232" mass="24986">MNTPAIQLSIAEVTHLLTTDFDSLRVLETIVERSRQNLSGVWCALVVRNGEQGYLDVLVESANAEFVPDRTLAISGPAALSAESGAVVMVDSFKDVGERWRKFGRSGLEQGLGGCRCFPMRLGRTSLGSLVVFTHDSWHSAERSNAYGQSMADLAALTLSTDSRQDRHSQVVTAVKKLIAVRGDVEQAVGMIAELDGISIELATARLAENARRRGISPGAYSSLVLANPDAR</sequence>
<dbReference type="RefSeq" id="WP_064444982.1">
    <property type="nucleotide sequence ID" value="NZ_AP023173.1"/>
</dbReference>
<organism evidence="1 2">
    <name type="scientific">Rhodococcus qingshengii</name>
    <dbReference type="NCBI Taxonomy" id="334542"/>
    <lineage>
        <taxon>Bacteria</taxon>
        <taxon>Bacillati</taxon>
        <taxon>Actinomycetota</taxon>
        <taxon>Actinomycetes</taxon>
        <taxon>Mycobacteriales</taxon>
        <taxon>Nocardiaceae</taxon>
        <taxon>Rhodococcus</taxon>
        <taxon>Rhodococcus erythropolis group</taxon>
    </lineage>
</organism>
<reference evidence="1" key="1">
    <citation type="submission" date="2023-02" db="EMBL/GenBank/DDBJ databases">
        <title>A novel hydrolase synthesized by Rhodococcus erythropolis HQ is responsible for the detoxification of Zearalenone.</title>
        <authorList>
            <person name="Hu J."/>
            <person name="Xu J."/>
        </authorList>
    </citation>
    <scope>NUCLEOTIDE SEQUENCE</scope>
    <source>
        <strain evidence="1">HQ</strain>
    </source>
</reference>
<dbReference type="SUPFAM" id="SSF55781">
    <property type="entry name" value="GAF domain-like"/>
    <property type="match status" value="1"/>
</dbReference>
<dbReference type="AlphaFoldDB" id="A0AAW6LR61"/>